<sequence>MPRVHARDGSPTARRVRVSTTSLIWTVGFVLNLVLMPFKAYMSEPLPWTIEPPALNYTPTDSFDALSRTVFDYLSSEYNNKTLPASTIFTRDVTTNTYLLRYTLALPLDGERACATYMFSLPGSAAYSQGVSTFVCDFLAQNTTARMAQTRYHCQIDTVAAWSVGVCCTWMEEMSELGADTFEVYHSSLSFESHQVSLAKFMSRACLSLFVLYILWHRYYRLYQPLLYNLRTIGLNDDANRYVVHMGDPTWLILSHPFVSLAMVVDILINSLYGGTAVFRTSQLDDMFQFFLGGLYGSRMVWAAYMAMRYLNPLIERMKWEHRFQPVDAGLMAITASVYAGPLLYLVSRTSINWVFQWTGSLVVPPATAAQYYHTASSILLILCTMACVPVVHSLTLQWAQSCCTHHKTRNYSHTDFNDWKQRFMFRCLRRQWHECAVVDGGVLYYLFDANPRYKKFPLFSPRGADCFVSCLNAAGVVQRQVRLSLIFALDMHTKDPTSATCPTARAVCVIGDRVCDETKNALPSDKCIHLGANGCLWI</sequence>
<protein>
    <submittedName>
        <fullName evidence="3">Aste57867_14118 protein</fullName>
    </submittedName>
</protein>
<reference evidence="2" key="2">
    <citation type="submission" date="2019-06" db="EMBL/GenBank/DDBJ databases">
        <title>Genomics analysis of Aphanomyces spp. identifies a new class of oomycete effector associated with host adaptation.</title>
        <authorList>
            <person name="Gaulin E."/>
        </authorList>
    </citation>
    <scope>NUCLEOTIDE SEQUENCE</scope>
    <source>
        <strain evidence="2">CBS 578.67</strain>
    </source>
</reference>
<feature type="transmembrane region" description="Helical" evidence="1">
    <location>
        <begin position="329"/>
        <end position="352"/>
    </location>
</feature>
<feature type="transmembrane region" description="Helical" evidence="1">
    <location>
        <begin position="21"/>
        <end position="38"/>
    </location>
</feature>
<accession>A0A485L239</accession>
<keyword evidence="1" id="KW-0812">Transmembrane</keyword>
<feature type="transmembrane region" description="Helical" evidence="1">
    <location>
        <begin position="372"/>
        <end position="392"/>
    </location>
</feature>
<reference evidence="3 4" key="1">
    <citation type="submission" date="2019-03" db="EMBL/GenBank/DDBJ databases">
        <authorList>
            <person name="Gaulin E."/>
            <person name="Dumas B."/>
        </authorList>
    </citation>
    <scope>NUCLEOTIDE SEQUENCE [LARGE SCALE GENOMIC DNA]</scope>
    <source>
        <strain evidence="3">CBS 568.67</strain>
    </source>
</reference>
<feature type="transmembrane region" description="Helical" evidence="1">
    <location>
        <begin position="287"/>
        <end position="308"/>
    </location>
</feature>
<evidence type="ECO:0000313" key="2">
    <source>
        <dbReference type="EMBL" id="KAF0695037.1"/>
    </source>
</evidence>
<evidence type="ECO:0000313" key="3">
    <source>
        <dbReference type="EMBL" id="VFT90945.1"/>
    </source>
</evidence>
<evidence type="ECO:0000313" key="4">
    <source>
        <dbReference type="Proteomes" id="UP000332933"/>
    </source>
</evidence>
<keyword evidence="1" id="KW-0472">Membrane</keyword>
<gene>
    <name evidence="3" type="primary">Aste57867_14118</name>
    <name evidence="2" type="ORF">As57867_014067</name>
    <name evidence="3" type="ORF">ASTE57867_14118</name>
</gene>
<dbReference type="OrthoDB" id="71965at2759"/>
<organism evidence="3 4">
    <name type="scientific">Aphanomyces stellatus</name>
    <dbReference type="NCBI Taxonomy" id="120398"/>
    <lineage>
        <taxon>Eukaryota</taxon>
        <taxon>Sar</taxon>
        <taxon>Stramenopiles</taxon>
        <taxon>Oomycota</taxon>
        <taxon>Saprolegniomycetes</taxon>
        <taxon>Saprolegniales</taxon>
        <taxon>Verrucalvaceae</taxon>
        <taxon>Aphanomyces</taxon>
    </lineage>
</organism>
<dbReference type="AlphaFoldDB" id="A0A485L239"/>
<keyword evidence="4" id="KW-1185">Reference proteome</keyword>
<proteinExistence type="predicted"/>
<dbReference type="EMBL" id="VJMH01005521">
    <property type="protein sequence ID" value="KAF0695037.1"/>
    <property type="molecule type" value="Genomic_DNA"/>
</dbReference>
<dbReference type="Proteomes" id="UP000332933">
    <property type="component" value="Unassembled WGS sequence"/>
</dbReference>
<keyword evidence="1" id="KW-1133">Transmembrane helix</keyword>
<dbReference type="EMBL" id="CAADRA010005542">
    <property type="protein sequence ID" value="VFT90945.1"/>
    <property type="molecule type" value="Genomic_DNA"/>
</dbReference>
<evidence type="ECO:0000256" key="1">
    <source>
        <dbReference type="SAM" id="Phobius"/>
    </source>
</evidence>
<feature type="transmembrane region" description="Helical" evidence="1">
    <location>
        <begin position="251"/>
        <end position="275"/>
    </location>
</feature>
<name>A0A485L239_9STRA</name>